<evidence type="ECO:0000256" key="1">
    <source>
        <dbReference type="SAM" id="MobiDB-lite"/>
    </source>
</evidence>
<feature type="region of interest" description="Disordered" evidence="1">
    <location>
        <begin position="106"/>
        <end position="130"/>
    </location>
</feature>
<feature type="compositionally biased region" description="Basic and acidic residues" evidence="1">
    <location>
        <begin position="1"/>
        <end position="16"/>
    </location>
</feature>
<reference evidence="2" key="2">
    <citation type="submission" date="2023-01" db="EMBL/GenBank/DDBJ databases">
        <authorList>
            <person name="Sun Q."/>
            <person name="Evtushenko L."/>
        </authorList>
    </citation>
    <scope>NUCLEOTIDE SEQUENCE</scope>
    <source>
        <strain evidence="2">VKM Ac-1401</strain>
    </source>
</reference>
<protein>
    <submittedName>
        <fullName evidence="2">Uncharacterized protein</fullName>
    </submittedName>
</protein>
<proteinExistence type="predicted"/>
<gene>
    <name evidence="2" type="ORF">GCM10017584_22830</name>
</gene>
<reference evidence="2" key="1">
    <citation type="journal article" date="2014" name="Int. J. Syst. Evol. Microbiol.">
        <title>Complete genome sequence of Corynebacterium casei LMG S-19264T (=DSM 44701T), isolated from a smear-ripened cheese.</title>
        <authorList>
            <consortium name="US DOE Joint Genome Institute (JGI-PGF)"/>
            <person name="Walter F."/>
            <person name="Albersmeier A."/>
            <person name="Kalinowski J."/>
            <person name="Ruckert C."/>
        </authorList>
    </citation>
    <scope>NUCLEOTIDE SEQUENCE</scope>
    <source>
        <strain evidence="2">VKM Ac-1401</strain>
    </source>
</reference>
<feature type="compositionally biased region" description="Basic and acidic residues" evidence="1">
    <location>
        <begin position="31"/>
        <end position="43"/>
    </location>
</feature>
<accession>A0A9W6M0J0</accession>
<organism evidence="2 3">
    <name type="scientific">Leifsonia poae</name>
    <dbReference type="NCBI Taxonomy" id="110933"/>
    <lineage>
        <taxon>Bacteria</taxon>
        <taxon>Bacillati</taxon>
        <taxon>Actinomycetota</taxon>
        <taxon>Actinomycetes</taxon>
        <taxon>Micrococcales</taxon>
        <taxon>Microbacteriaceae</taxon>
        <taxon>Leifsonia</taxon>
    </lineage>
</organism>
<keyword evidence="3" id="KW-1185">Reference proteome</keyword>
<dbReference type="Proteomes" id="UP001142372">
    <property type="component" value="Unassembled WGS sequence"/>
</dbReference>
<evidence type="ECO:0000313" key="3">
    <source>
        <dbReference type="Proteomes" id="UP001142372"/>
    </source>
</evidence>
<comment type="caution">
    <text evidence="2">The sequence shown here is derived from an EMBL/GenBank/DDBJ whole genome shotgun (WGS) entry which is preliminary data.</text>
</comment>
<dbReference type="EMBL" id="BSEN01000010">
    <property type="protein sequence ID" value="GLJ76709.1"/>
    <property type="molecule type" value="Genomic_DNA"/>
</dbReference>
<feature type="region of interest" description="Disordered" evidence="1">
    <location>
        <begin position="1"/>
        <end position="56"/>
    </location>
</feature>
<sequence length="145" mass="15502">MQKGVADGDERLDIEMRAQLAPPSRRSARRNAGDRADIPEVDPHGVPANPRYTWRSPRSRYGDVEGGVVTFEFCGQGDAVEARGRGAAHEAAGRKALHVGVAAADEVELPSADDPSERPSQVGCTEPTGRDAALARLCDRERAGE</sequence>
<dbReference type="AlphaFoldDB" id="A0A9W6M0J0"/>
<evidence type="ECO:0000313" key="2">
    <source>
        <dbReference type="EMBL" id="GLJ76709.1"/>
    </source>
</evidence>
<name>A0A9W6M0J0_9MICO</name>